<evidence type="ECO:0000256" key="7">
    <source>
        <dbReference type="ARBA" id="ARBA00069872"/>
    </source>
</evidence>
<evidence type="ECO:0000256" key="8">
    <source>
        <dbReference type="SAM" id="MobiDB-lite"/>
    </source>
</evidence>
<dbReference type="SMART" id="SM01383">
    <property type="entry name" value="Ribosomal_L2"/>
    <property type="match status" value="1"/>
</dbReference>
<dbReference type="Gene3D" id="4.10.950.10">
    <property type="entry name" value="Ribosomal protein L2, domain 3"/>
    <property type="match status" value="1"/>
</dbReference>
<sequence>MLKYKKIVGKKYQGRNGRRNGSHSRTYRHLQHNVIQINVVGKVQTIEHDPNRSGQIAGILYKNGRKEYHLCPEGLRIGANLVTSSNAPLILGNTLPLKNIPLGTNIYNIESTPGSGRKLVRAAGTTALLMAKFETWVTLRLPSSEVRLFSQYCWATVGQVSNINHFNKRLKKAGRSRWLGIHPTVRGSAKNPVDHPHGGGEGRAPIGRSHPVTPWGQPTLGKRTRRTKKYSDALILKRR</sequence>
<dbReference type="Gene3D" id="2.30.30.30">
    <property type="match status" value="1"/>
</dbReference>
<evidence type="ECO:0000256" key="2">
    <source>
        <dbReference type="ARBA" id="ARBA00005636"/>
    </source>
</evidence>
<dbReference type="GO" id="GO:0032543">
    <property type="term" value="P:mitochondrial translation"/>
    <property type="evidence" value="ECO:0007669"/>
    <property type="project" value="TreeGrafter"/>
</dbReference>
<dbReference type="PANTHER" id="PTHR13691">
    <property type="entry name" value="RIBOSOMAL PROTEIN L2"/>
    <property type="match status" value="1"/>
</dbReference>
<dbReference type="GO" id="GO:0016740">
    <property type="term" value="F:transferase activity"/>
    <property type="evidence" value="ECO:0007669"/>
    <property type="project" value="InterPro"/>
</dbReference>
<dbReference type="PIRSF" id="PIRSF002158">
    <property type="entry name" value="Ribosomal_L2"/>
    <property type="match status" value="1"/>
</dbReference>
<dbReference type="GeneID" id="38279419"/>
<dbReference type="InterPro" id="IPR022666">
    <property type="entry name" value="Ribosomal_uL2_RNA-bd_dom"/>
</dbReference>
<keyword evidence="5 11" id="KW-0689">Ribosomal protein</keyword>
<dbReference type="NCBIfam" id="TIGR01171">
    <property type="entry name" value="rplB_bact"/>
    <property type="match status" value="1"/>
</dbReference>
<reference evidence="11" key="2">
    <citation type="journal article" date="2019" name="Mol. Phylogenet. Evol.">
        <title>Reassessment of the classification of bryopsidales (chlorophyta) based on chloroplast phylogenomic analyses.</title>
        <authorList>
            <person name="Cremen M.C."/>
            <person name="Leliaert F."/>
            <person name="West J."/>
            <person name="Lam D.W."/>
            <person name="Shimada S."/>
            <person name="Lopez-Bautista J.M."/>
            <person name="Verbruggen H."/>
        </authorList>
    </citation>
    <scope>NUCLEOTIDE SEQUENCE</scope>
</reference>
<dbReference type="PROSITE" id="PS00467">
    <property type="entry name" value="RIBOSOMAL_L2"/>
    <property type="match status" value="1"/>
</dbReference>
<evidence type="ECO:0000259" key="10">
    <source>
        <dbReference type="SMART" id="SM01383"/>
    </source>
</evidence>
<dbReference type="InterPro" id="IPR012340">
    <property type="entry name" value="NA-bd_OB-fold"/>
</dbReference>
<dbReference type="InterPro" id="IPR022669">
    <property type="entry name" value="Ribosomal_uL2_C"/>
</dbReference>
<dbReference type="RefSeq" id="YP_009519464.1">
    <property type="nucleotide sequence ID" value="NC_039526.1"/>
</dbReference>
<comment type="similarity">
    <text evidence="2">Belongs to the universal ribosomal protein uL2 family.</text>
</comment>
<gene>
    <name evidence="11" type="primary">rpl2</name>
</gene>
<dbReference type="InterPro" id="IPR002171">
    <property type="entry name" value="Ribosomal_uL2"/>
</dbReference>
<dbReference type="PANTHER" id="PTHR13691:SF5">
    <property type="entry name" value="LARGE RIBOSOMAL SUBUNIT PROTEIN UL2M"/>
    <property type="match status" value="1"/>
</dbReference>
<dbReference type="InterPro" id="IPR014722">
    <property type="entry name" value="Rib_uL2_dom2"/>
</dbReference>
<dbReference type="InterPro" id="IPR008991">
    <property type="entry name" value="Translation_prot_SH3-like_sf"/>
</dbReference>
<name>A0A386B1C9_9CHLO</name>
<dbReference type="GO" id="GO:0009536">
    <property type="term" value="C:plastid"/>
    <property type="evidence" value="ECO:0007669"/>
    <property type="project" value="UniProtKB-SubCell"/>
</dbReference>
<dbReference type="GO" id="GO:0003735">
    <property type="term" value="F:structural constituent of ribosome"/>
    <property type="evidence" value="ECO:0007669"/>
    <property type="project" value="InterPro"/>
</dbReference>
<comment type="subunit">
    <text evidence="3">Part of the 50S ribosomal subunit.</text>
</comment>
<dbReference type="GO" id="GO:0005762">
    <property type="term" value="C:mitochondrial large ribosomal subunit"/>
    <property type="evidence" value="ECO:0007669"/>
    <property type="project" value="TreeGrafter"/>
</dbReference>
<evidence type="ECO:0000256" key="5">
    <source>
        <dbReference type="ARBA" id="ARBA00022980"/>
    </source>
</evidence>
<keyword evidence="4 11" id="KW-0934">Plastid</keyword>
<evidence type="ECO:0000256" key="6">
    <source>
        <dbReference type="ARBA" id="ARBA00023274"/>
    </source>
</evidence>
<feature type="domain" description="Large ribosomal subunit protein uL2 RNA-binding" evidence="10">
    <location>
        <begin position="9"/>
        <end position="83"/>
    </location>
</feature>
<dbReference type="InterPro" id="IPR014726">
    <property type="entry name" value="Ribosomal_uL2_dom3"/>
</dbReference>
<dbReference type="FunFam" id="4.10.950.10:FF:000001">
    <property type="entry name" value="50S ribosomal protein L2"/>
    <property type="match status" value="1"/>
</dbReference>
<protein>
    <recommendedName>
        <fullName evidence="7">Large ribosomal subunit protein uL2m</fullName>
    </recommendedName>
</protein>
<geneLocation type="chloroplast" evidence="11"/>
<keyword evidence="6" id="KW-0687">Ribonucleoprotein</keyword>
<dbReference type="Gene3D" id="2.40.50.140">
    <property type="entry name" value="Nucleic acid-binding proteins"/>
    <property type="match status" value="1"/>
</dbReference>
<dbReference type="InterPro" id="IPR005880">
    <property type="entry name" value="Ribosomal_uL2_bac/org-type"/>
</dbReference>
<dbReference type="SMART" id="SM01382">
    <property type="entry name" value="Ribosomal_L2_C"/>
    <property type="match status" value="1"/>
</dbReference>
<dbReference type="EMBL" id="MH591110">
    <property type="protein sequence ID" value="AYC65473.1"/>
    <property type="molecule type" value="Genomic_DNA"/>
</dbReference>
<keyword evidence="11" id="KW-0150">Chloroplast</keyword>
<accession>A0A386B1C9</accession>
<dbReference type="SUPFAM" id="SSF50249">
    <property type="entry name" value="Nucleic acid-binding proteins"/>
    <property type="match status" value="1"/>
</dbReference>
<dbReference type="FunFam" id="2.30.30.30:FF:000001">
    <property type="entry name" value="50S ribosomal protein L2"/>
    <property type="match status" value="1"/>
</dbReference>
<evidence type="ECO:0000256" key="1">
    <source>
        <dbReference type="ARBA" id="ARBA00004474"/>
    </source>
</evidence>
<evidence type="ECO:0000313" key="11">
    <source>
        <dbReference type="EMBL" id="AYC65473.1"/>
    </source>
</evidence>
<feature type="region of interest" description="Disordered" evidence="8">
    <location>
        <begin position="183"/>
        <end position="228"/>
    </location>
</feature>
<proteinExistence type="inferred from homology"/>
<evidence type="ECO:0000256" key="3">
    <source>
        <dbReference type="ARBA" id="ARBA00011838"/>
    </source>
</evidence>
<evidence type="ECO:0000256" key="4">
    <source>
        <dbReference type="ARBA" id="ARBA00022640"/>
    </source>
</evidence>
<comment type="subcellular location">
    <subcellularLocation>
        <location evidence="1">Plastid</location>
    </subcellularLocation>
</comment>
<dbReference type="Pfam" id="PF00181">
    <property type="entry name" value="Ribosomal_L2_N"/>
    <property type="match status" value="1"/>
</dbReference>
<evidence type="ECO:0000259" key="9">
    <source>
        <dbReference type="SMART" id="SM01382"/>
    </source>
</evidence>
<dbReference type="GO" id="GO:0003723">
    <property type="term" value="F:RNA binding"/>
    <property type="evidence" value="ECO:0007669"/>
    <property type="project" value="InterPro"/>
</dbReference>
<feature type="domain" description="Large ribosomal subunit protein uL2 C-terminal" evidence="9">
    <location>
        <begin position="89"/>
        <end position="218"/>
    </location>
</feature>
<dbReference type="AlphaFoldDB" id="A0A386B1C9"/>
<dbReference type="Pfam" id="PF03947">
    <property type="entry name" value="Ribosomal_L2_C"/>
    <property type="match status" value="1"/>
</dbReference>
<organism evidence="11">
    <name type="scientific">Rhipiliopsis peltata</name>
    <dbReference type="NCBI Taxonomy" id="2320810"/>
    <lineage>
        <taxon>Eukaryota</taxon>
        <taxon>Viridiplantae</taxon>
        <taxon>Chlorophyta</taxon>
        <taxon>core chlorophytes</taxon>
        <taxon>Ulvophyceae</taxon>
        <taxon>TCBD clade</taxon>
        <taxon>Bryopsidales</taxon>
        <taxon>Halimedineae</taxon>
        <taxon>Halimedaceae</taxon>
        <taxon>Rhipiliopsideae</taxon>
        <taxon>Rhipiliopsis</taxon>
    </lineage>
</organism>
<dbReference type="SUPFAM" id="SSF50104">
    <property type="entry name" value="Translation proteins SH3-like domain"/>
    <property type="match status" value="1"/>
</dbReference>
<reference evidence="11" key="1">
    <citation type="submission" date="2018-07" db="EMBL/GenBank/DDBJ databases">
        <authorList>
            <person name="Quirk P.G."/>
            <person name="Krulwich T.A."/>
        </authorList>
    </citation>
    <scope>NUCLEOTIDE SEQUENCE</scope>
</reference>
<dbReference type="InterPro" id="IPR022671">
    <property type="entry name" value="Ribosomal_uL2_CS"/>
</dbReference>